<dbReference type="EMBL" id="JN408461">
    <property type="protein sequence ID" value="AEL17894.1"/>
    <property type="molecule type" value="Genomic_DNA"/>
</dbReference>
<evidence type="ECO:0000256" key="1">
    <source>
        <dbReference type="SAM" id="Phobius"/>
    </source>
</evidence>
<keyword evidence="1" id="KW-0812">Transmembrane</keyword>
<evidence type="ECO:0000313" key="3">
    <source>
        <dbReference type="Proteomes" id="UP000008902"/>
    </source>
</evidence>
<keyword evidence="1" id="KW-1133">Transmembrane helix</keyword>
<organism evidence="2 3">
    <name type="scientific">Mycobacterium phage Trixie</name>
    <dbReference type="NCBI Taxonomy" id="1071503"/>
    <lineage>
        <taxon>Viruses</taxon>
        <taxon>Duplodnaviria</taxon>
        <taxon>Heunggongvirae</taxon>
        <taxon>Uroviricota</taxon>
        <taxon>Caudoviricetes</taxon>
        <taxon>Fromanvirus</taxon>
        <taxon>Fromanvirus trixie</taxon>
    </lineage>
</organism>
<protein>
    <submittedName>
        <fullName evidence="2">Uncharacterized protein</fullName>
    </submittedName>
</protein>
<keyword evidence="1" id="KW-0472">Membrane</keyword>
<proteinExistence type="predicted"/>
<accession>G1JV24</accession>
<dbReference type="KEGG" id="vg:18565172"/>
<sequence>MPIPVILFVVFLVLKLIDKIDWSWVWVTAPLWISAGLVGVFYLITGSIAALVYRKANK</sequence>
<keyword evidence="3" id="KW-1185">Reference proteome</keyword>
<feature type="transmembrane region" description="Helical" evidence="1">
    <location>
        <begin position="29"/>
        <end position="53"/>
    </location>
</feature>
<evidence type="ECO:0000313" key="2">
    <source>
        <dbReference type="EMBL" id="AEL17894.1"/>
    </source>
</evidence>
<dbReference type="Proteomes" id="UP000008902">
    <property type="component" value="Segment"/>
</dbReference>
<gene>
    <name evidence="2" type="primary">66</name>
    <name evidence="2" type="ORF">TRIXIE_66</name>
</gene>
<dbReference type="RefSeq" id="YP_009017197.1">
    <property type="nucleotide sequence ID" value="NC_023731.1"/>
</dbReference>
<name>G1JV24_9CAUD</name>
<dbReference type="GeneID" id="18565172"/>
<reference evidence="2 3" key="1">
    <citation type="journal article" date="2012" name="J. Virol.">
        <title>Complete Genome Sequences of 138 Mycobacteriophages.</title>
        <authorList>
            <consortium name="the Science Education Alliance Phage Hunters Advancing Genomics and Evolutionary Science Program"/>
            <consortium name="the KwaZulu-Natal Research Institute for Tuberculosis and HIV Mycobacterial Genetics Course Students"/>
            <consortium name="the Phage Hunters Integrating Research and Education Program"/>
            <person name="Hatfull G.F."/>
        </authorList>
    </citation>
    <scope>NUCLEOTIDE SEQUENCE [LARGE SCALE GENOMIC DNA]</scope>
</reference>